<feature type="transmembrane region" description="Helical" evidence="7">
    <location>
        <begin position="309"/>
        <end position="331"/>
    </location>
</feature>
<comment type="similarity">
    <text evidence="2">Belongs to the ABC-4 integral membrane protein family. LolC/E subfamily.</text>
</comment>
<feature type="transmembrane region" description="Helical" evidence="7">
    <location>
        <begin position="756"/>
        <end position="778"/>
    </location>
</feature>
<feature type="transmembrane region" description="Helical" evidence="7">
    <location>
        <begin position="258"/>
        <end position="282"/>
    </location>
</feature>
<comment type="caution">
    <text evidence="9">The sequence shown here is derived from an EMBL/GenBank/DDBJ whole genome shotgun (WGS) entry which is preliminary data.</text>
</comment>
<dbReference type="GO" id="GO:0098797">
    <property type="term" value="C:plasma membrane protein complex"/>
    <property type="evidence" value="ECO:0007669"/>
    <property type="project" value="TreeGrafter"/>
</dbReference>
<evidence type="ECO:0000259" key="8">
    <source>
        <dbReference type="Pfam" id="PF02687"/>
    </source>
</evidence>
<feature type="transmembrane region" description="Helical" evidence="7">
    <location>
        <begin position="179"/>
        <end position="199"/>
    </location>
</feature>
<dbReference type="PANTHER" id="PTHR30489">
    <property type="entry name" value="LIPOPROTEIN-RELEASING SYSTEM TRANSMEMBRANE PROTEIN LOLE"/>
    <property type="match status" value="1"/>
</dbReference>
<dbReference type="Pfam" id="PF02687">
    <property type="entry name" value="FtsX"/>
    <property type="match status" value="1"/>
</dbReference>
<gene>
    <name evidence="9" type="ORF">HG543_31360</name>
</gene>
<evidence type="ECO:0000256" key="7">
    <source>
        <dbReference type="SAM" id="Phobius"/>
    </source>
</evidence>
<proteinExistence type="inferred from homology"/>
<keyword evidence="5 7" id="KW-1133">Transmembrane helix</keyword>
<feature type="transmembrane region" description="Helical" evidence="7">
    <location>
        <begin position="370"/>
        <end position="394"/>
    </location>
</feature>
<dbReference type="InterPro" id="IPR003838">
    <property type="entry name" value="ABC3_permease_C"/>
</dbReference>
<evidence type="ECO:0000256" key="2">
    <source>
        <dbReference type="ARBA" id="ARBA00005236"/>
    </source>
</evidence>
<dbReference type="GO" id="GO:0044874">
    <property type="term" value="P:lipoprotein localization to outer membrane"/>
    <property type="evidence" value="ECO:0007669"/>
    <property type="project" value="TreeGrafter"/>
</dbReference>
<evidence type="ECO:0000313" key="9">
    <source>
        <dbReference type="EMBL" id="NMO19335.1"/>
    </source>
</evidence>
<sequence>MHPAERQTVHRWSFIWTGALVALVGFILLGMAISASEAWAEVSAGLGLSLVAWGGVLQVLNGALLAPAGTGGTAQLPTGLLLGGVLVWLAGWGLIASGIRRAPAPAEGLSPAAGASLYPRLARYRDFYWSTLGAYGGGMLLAELVLILLQTVLSSGVPSTDLSAPAQNAGGGLSLPPTLAFALALIAASAVAFVSGFIGASRAQRLSLPEATIGVLYLGLPIPIVLTLMERVPALQLALGYRLREVTYVAGLLGRPELAYWLVFTGLVLALVLGINTGFIAAGSGRVDLKLGFELFVARRHVMVFRPSLLLGTLAVLMFGIIPPLLIYFIIRSAEAAVERTRIRSLGLSDPLAAASDLNRLKLREQSPTMMMTALSVGGVGVGVMALIIVLSVMSGFEADLQQKILGTNAHAVVSRYAGELPDYPKVMESIRRVPGVVGQTPFIINQVMIASEGNVDGVIIKGIDPATVGSVTDLPEYLLGGNKLEILYTPEKILGHGLPGDDEAPAGGSGQEGVEEDDIIRRSGKASKPAVLPGIVIGRELAASLRVVVGDRLNVVSPLGTELGPSGPIPKSRAFRVAGIFYSGMYEYDSKFVYILLKEAQDFFDVEGASGIELKVADIDDARRIAGQVVKVLGGYPYRARDWGEMNKNLFSALRLEKLVMGIILSIIIVVAAGLIVATVIMLVLEKRKEISVLKALGVPDGGIVKIFLAEGLQIGVAGGLLGLFSGLSWCYFIEKVGIKLDPEVYYIPALPVRVEFVQTALAVVIAVLVTYLASIYPALKASSVEPVEGLKAE</sequence>
<organism evidence="9 10">
    <name type="scientific">Pyxidicoccus fallax</name>
    <dbReference type="NCBI Taxonomy" id="394095"/>
    <lineage>
        <taxon>Bacteria</taxon>
        <taxon>Pseudomonadati</taxon>
        <taxon>Myxococcota</taxon>
        <taxon>Myxococcia</taxon>
        <taxon>Myxococcales</taxon>
        <taxon>Cystobacterineae</taxon>
        <taxon>Myxococcaceae</taxon>
        <taxon>Pyxidicoccus</taxon>
    </lineage>
</organism>
<evidence type="ECO:0000256" key="1">
    <source>
        <dbReference type="ARBA" id="ARBA00004651"/>
    </source>
</evidence>
<feature type="transmembrane region" description="Helical" evidence="7">
    <location>
        <begin position="660"/>
        <end position="686"/>
    </location>
</feature>
<keyword evidence="10" id="KW-1185">Reference proteome</keyword>
<feature type="transmembrane region" description="Helical" evidence="7">
    <location>
        <begin position="127"/>
        <end position="149"/>
    </location>
</feature>
<dbReference type="Proteomes" id="UP000518300">
    <property type="component" value="Unassembled WGS sequence"/>
</dbReference>
<dbReference type="EMBL" id="JABBJJ010000179">
    <property type="protein sequence ID" value="NMO19335.1"/>
    <property type="molecule type" value="Genomic_DNA"/>
</dbReference>
<comment type="subcellular location">
    <subcellularLocation>
        <location evidence="1">Cell membrane</location>
        <topology evidence="1">Multi-pass membrane protein</topology>
    </subcellularLocation>
</comment>
<protein>
    <submittedName>
        <fullName evidence="9">ABC transporter permease</fullName>
    </submittedName>
</protein>
<feature type="domain" description="ABC3 transporter permease C-terminal" evidence="8">
    <location>
        <begin position="664"/>
        <end position="788"/>
    </location>
</feature>
<dbReference type="AlphaFoldDB" id="A0A848LNB0"/>
<dbReference type="PANTHER" id="PTHR30489:SF0">
    <property type="entry name" value="LIPOPROTEIN-RELEASING SYSTEM TRANSMEMBRANE PROTEIN LOLE"/>
    <property type="match status" value="1"/>
</dbReference>
<name>A0A848LNB0_9BACT</name>
<keyword evidence="4 7" id="KW-0812">Transmembrane</keyword>
<feature type="transmembrane region" description="Helical" evidence="7">
    <location>
        <begin position="12"/>
        <end position="33"/>
    </location>
</feature>
<feature type="transmembrane region" description="Helical" evidence="7">
    <location>
        <begin position="74"/>
        <end position="95"/>
    </location>
</feature>
<evidence type="ECO:0000256" key="3">
    <source>
        <dbReference type="ARBA" id="ARBA00022475"/>
    </source>
</evidence>
<accession>A0A848LNB0</accession>
<dbReference type="InterPro" id="IPR051447">
    <property type="entry name" value="Lipoprotein-release_system"/>
</dbReference>
<feature type="transmembrane region" description="Helical" evidence="7">
    <location>
        <begin position="716"/>
        <end position="735"/>
    </location>
</feature>
<dbReference type="RefSeq" id="WP_169348587.1">
    <property type="nucleotide sequence ID" value="NZ_JABBJJ010000179.1"/>
</dbReference>
<feature type="transmembrane region" description="Helical" evidence="7">
    <location>
        <begin position="211"/>
        <end position="229"/>
    </location>
</feature>
<evidence type="ECO:0000256" key="4">
    <source>
        <dbReference type="ARBA" id="ARBA00022692"/>
    </source>
</evidence>
<keyword evidence="3" id="KW-1003">Cell membrane</keyword>
<evidence type="ECO:0000313" key="10">
    <source>
        <dbReference type="Proteomes" id="UP000518300"/>
    </source>
</evidence>
<reference evidence="9 10" key="1">
    <citation type="submission" date="2020-04" db="EMBL/GenBank/DDBJ databases">
        <title>Draft genome of Pyxidicoccus fallax type strain.</title>
        <authorList>
            <person name="Whitworth D.E."/>
        </authorList>
    </citation>
    <scope>NUCLEOTIDE SEQUENCE [LARGE SCALE GENOMIC DNA]</scope>
    <source>
        <strain evidence="9 10">DSM 14698</strain>
    </source>
</reference>
<keyword evidence="6 7" id="KW-0472">Membrane</keyword>
<evidence type="ECO:0000256" key="6">
    <source>
        <dbReference type="ARBA" id="ARBA00023136"/>
    </source>
</evidence>
<evidence type="ECO:0000256" key="5">
    <source>
        <dbReference type="ARBA" id="ARBA00022989"/>
    </source>
</evidence>